<evidence type="ECO:0000256" key="3">
    <source>
        <dbReference type="ARBA" id="ARBA00022475"/>
    </source>
</evidence>
<organism evidence="8 9">
    <name type="scientific">Nitratidesulfovibrio oxamicus</name>
    <dbReference type="NCBI Taxonomy" id="32016"/>
    <lineage>
        <taxon>Bacteria</taxon>
        <taxon>Pseudomonadati</taxon>
        <taxon>Thermodesulfobacteriota</taxon>
        <taxon>Desulfovibrionia</taxon>
        <taxon>Desulfovibrionales</taxon>
        <taxon>Desulfovibrionaceae</taxon>
        <taxon>Nitratidesulfovibrio</taxon>
    </lineage>
</organism>
<comment type="similarity">
    <text evidence="2">Belongs to the UPF0324 family.</text>
</comment>
<comment type="caution">
    <text evidence="8">The sequence shown here is derived from an EMBL/GenBank/DDBJ whole genome shotgun (WGS) entry which is preliminary data.</text>
</comment>
<reference evidence="8 9" key="1">
    <citation type="submission" date="2019-08" db="EMBL/GenBank/DDBJ databases">
        <authorList>
            <person name="Luo N."/>
        </authorList>
    </citation>
    <scope>NUCLEOTIDE SEQUENCE [LARGE SCALE GENOMIC DNA]</scope>
    <source>
        <strain evidence="8 9">NCIMB 9442</strain>
    </source>
</reference>
<dbReference type="PANTHER" id="PTHR30106:SF1">
    <property type="entry name" value="UPF0324 MEMBRANE PROTEIN FN0533"/>
    <property type="match status" value="1"/>
</dbReference>
<protein>
    <submittedName>
        <fullName evidence="8">Sulfate exporter family transporter</fullName>
    </submittedName>
</protein>
<sequence>MAGENKLGISVLWKTEDWLAVWLGFLIIILILGGLTVTLPKFKWTTDGEFAQLAEGKAPEVTAFALQATQKGETGVATSAALLQTALAGKDRKAVGDAAKALADAAKAAKDKDIKKKGGAIAKLLGDNAGALLPKVFAAANLTGSLILLVGLLAVASLGIVLLGRNIGSFLVGFPAVFVLAWLAQFIAGNFTINDYGIEYVLWCLFLGLIVSNVLGLPQWMRPAVQTEYYIKTGLVILGAGILFGEIVQAGMYAIVQALLVITVVWYFTFWLCKKLDIDDEFSAMLSSAVSICGVSAAIATSGAVRGDPKKLSYVTSVVLICAVPMMVLQPIIAKMTGMPDLVAGAWMGGTLDTSGSVVAAGALVSETAMKIGVIVKMGQNVFIGFAAFFLAVWWAYKESAHLPGGQKPSAMEIWDRFPKFVLGFMAASVLFSFFLPGDMVNATKSTLSGLRTWWFALAFTCIGLETRFSELASLGGGKPALAFVIGQGVNIIWTLVLAYLIFGGALFPPPPM</sequence>
<feature type="transmembrane region" description="Helical" evidence="7">
    <location>
        <begin position="170"/>
        <end position="188"/>
    </location>
</feature>
<keyword evidence="3" id="KW-1003">Cell membrane</keyword>
<feature type="transmembrane region" description="Helical" evidence="7">
    <location>
        <begin position="200"/>
        <end position="217"/>
    </location>
</feature>
<dbReference type="RefSeq" id="WP_196608356.1">
    <property type="nucleotide sequence ID" value="NZ_VRYY01000079.1"/>
</dbReference>
<feature type="transmembrane region" description="Helical" evidence="7">
    <location>
        <begin position="285"/>
        <end position="306"/>
    </location>
</feature>
<feature type="transmembrane region" description="Helical" evidence="7">
    <location>
        <begin position="378"/>
        <end position="397"/>
    </location>
</feature>
<feature type="transmembrane region" description="Helical" evidence="7">
    <location>
        <begin position="312"/>
        <end position="334"/>
    </location>
</feature>
<feature type="transmembrane region" description="Helical" evidence="7">
    <location>
        <begin position="451"/>
        <end position="469"/>
    </location>
</feature>
<dbReference type="Pfam" id="PF03601">
    <property type="entry name" value="Cons_hypoth698"/>
    <property type="match status" value="1"/>
</dbReference>
<evidence type="ECO:0000256" key="7">
    <source>
        <dbReference type="SAM" id="Phobius"/>
    </source>
</evidence>
<evidence type="ECO:0000256" key="1">
    <source>
        <dbReference type="ARBA" id="ARBA00004651"/>
    </source>
</evidence>
<proteinExistence type="inferred from homology"/>
<dbReference type="PANTHER" id="PTHR30106">
    <property type="entry name" value="INNER MEMBRANE PROTEIN YEIH-RELATED"/>
    <property type="match status" value="1"/>
</dbReference>
<keyword evidence="9" id="KW-1185">Reference proteome</keyword>
<dbReference type="InterPro" id="IPR018383">
    <property type="entry name" value="UPF0324_pro"/>
</dbReference>
<accession>A0ABS0J379</accession>
<evidence type="ECO:0000256" key="6">
    <source>
        <dbReference type="ARBA" id="ARBA00023136"/>
    </source>
</evidence>
<feature type="transmembrane region" description="Helical" evidence="7">
    <location>
        <begin position="229"/>
        <end position="248"/>
    </location>
</feature>
<keyword evidence="4 7" id="KW-0812">Transmembrane</keyword>
<feature type="transmembrane region" description="Helical" evidence="7">
    <location>
        <begin position="481"/>
        <end position="503"/>
    </location>
</feature>
<feature type="transmembrane region" description="Helical" evidence="7">
    <location>
        <begin position="346"/>
        <end position="366"/>
    </location>
</feature>
<keyword evidence="6 7" id="KW-0472">Membrane</keyword>
<evidence type="ECO:0000313" key="8">
    <source>
        <dbReference type="EMBL" id="MBG3876163.1"/>
    </source>
</evidence>
<evidence type="ECO:0000313" key="9">
    <source>
        <dbReference type="Proteomes" id="UP001194469"/>
    </source>
</evidence>
<dbReference type="Proteomes" id="UP001194469">
    <property type="component" value="Unassembled WGS sequence"/>
</dbReference>
<evidence type="ECO:0000256" key="4">
    <source>
        <dbReference type="ARBA" id="ARBA00022692"/>
    </source>
</evidence>
<evidence type="ECO:0000256" key="5">
    <source>
        <dbReference type="ARBA" id="ARBA00022989"/>
    </source>
</evidence>
<keyword evidence="5 7" id="KW-1133">Transmembrane helix</keyword>
<name>A0ABS0J379_9BACT</name>
<feature type="transmembrane region" description="Helical" evidence="7">
    <location>
        <begin position="146"/>
        <end position="163"/>
    </location>
</feature>
<feature type="transmembrane region" description="Helical" evidence="7">
    <location>
        <begin position="418"/>
        <end position="436"/>
    </location>
</feature>
<evidence type="ECO:0000256" key="2">
    <source>
        <dbReference type="ARBA" id="ARBA00007977"/>
    </source>
</evidence>
<gene>
    <name evidence="8" type="ORF">FVW20_03745</name>
</gene>
<feature type="transmembrane region" description="Helical" evidence="7">
    <location>
        <begin position="20"/>
        <end position="39"/>
    </location>
</feature>
<dbReference type="EMBL" id="VRYY01000079">
    <property type="protein sequence ID" value="MBG3876163.1"/>
    <property type="molecule type" value="Genomic_DNA"/>
</dbReference>
<comment type="subcellular location">
    <subcellularLocation>
        <location evidence="1">Cell membrane</location>
        <topology evidence="1">Multi-pass membrane protein</topology>
    </subcellularLocation>
</comment>